<reference evidence="1 2" key="1">
    <citation type="submission" date="2022-09" db="EMBL/GenBank/DDBJ databases">
        <title>Chryseobacterium oleae sp.nov., isolated from the inter-root soil of Pyrola calliantha H. Andr. in Tibet.</title>
        <authorList>
            <person name="Li Z."/>
        </authorList>
    </citation>
    <scope>NUCLEOTIDE SEQUENCE [LARGE SCALE GENOMIC DNA]</scope>
    <source>
        <strain evidence="2">pc1-10</strain>
    </source>
</reference>
<comment type="caution">
    <text evidence="1">The sequence shown here is derived from an EMBL/GenBank/DDBJ whole genome shotgun (WGS) entry which is preliminary data.</text>
</comment>
<organism evidence="1 2">
    <name type="scientific">Chryseobacterium herbae</name>
    <dbReference type="NCBI Taxonomy" id="2976476"/>
    <lineage>
        <taxon>Bacteria</taxon>
        <taxon>Pseudomonadati</taxon>
        <taxon>Bacteroidota</taxon>
        <taxon>Flavobacteriia</taxon>
        <taxon>Flavobacteriales</taxon>
        <taxon>Weeksellaceae</taxon>
        <taxon>Chryseobacterium group</taxon>
        <taxon>Chryseobacterium</taxon>
    </lineage>
</organism>
<sequence>MELLIIWWAAIPCKKTKYLNVKFFLFIGWKAVSCFDKKSGATKTPDQKNIG</sequence>
<keyword evidence="2" id="KW-1185">Reference proteome</keyword>
<name>A0ABT2IYY9_9FLAO</name>
<gene>
    <name evidence="1" type="ORF">N0B48_19395</name>
</gene>
<protein>
    <submittedName>
        <fullName evidence="1">Uncharacterized protein</fullName>
    </submittedName>
</protein>
<evidence type="ECO:0000313" key="1">
    <source>
        <dbReference type="EMBL" id="MCT2564063.1"/>
    </source>
</evidence>
<dbReference type="Proteomes" id="UP001525566">
    <property type="component" value="Unassembled WGS sequence"/>
</dbReference>
<dbReference type="EMBL" id="JAOAMU010000007">
    <property type="protein sequence ID" value="MCT2564063.1"/>
    <property type="molecule type" value="Genomic_DNA"/>
</dbReference>
<proteinExistence type="predicted"/>
<accession>A0ABT2IYY9</accession>
<evidence type="ECO:0000313" key="2">
    <source>
        <dbReference type="Proteomes" id="UP001525566"/>
    </source>
</evidence>
<dbReference type="RefSeq" id="WP_259840669.1">
    <property type="nucleotide sequence ID" value="NZ_JAOAMU010000007.1"/>
</dbReference>